<dbReference type="Proteomes" id="UP000054538">
    <property type="component" value="Unassembled WGS sequence"/>
</dbReference>
<dbReference type="HOGENOM" id="CLU_2967345_0_0_1"/>
<sequence length="59" mass="6620">NHAWWQAQFIDHPGLKSHQTAAYVGNGASTKAKVYCEKCYNTDLISLGLSNQNNIQNNR</sequence>
<accession>A0A0D0CXN8</accession>
<dbReference type="EMBL" id="KN827765">
    <property type="protein sequence ID" value="KIK75931.1"/>
    <property type="molecule type" value="Genomic_DNA"/>
</dbReference>
<reference evidence="2" key="2">
    <citation type="submission" date="2015-01" db="EMBL/GenBank/DDBJ databases">
        <title>Evolutionary Origins and Diversification of the Mycorrhizal Mutualists.</title>
        <authorList>
            <consortium name="DOE Joint Genome Institute"/>
            <consortium name="Mycorrhizal Genomics Consortium"/>
            <person name="Kohler A."/>
            <person name="Kuo A."/>
            <person name="Nagy L.G."/>
            <person name="Floudas D."/>
            <person name="Copeland A."/>
            <person name="Barry K.W."/>
            <person name="Cichocki N."/>
            <person name="Veneault-Fourrey C."/>
            <person name="LaButti K."/>
            <person name="Lindquist E.A."/>
            <person name="Lipzen A."/>
            <person name="Lundell T."/>
            <person name="Morin E."/>
            <person name="Murat C."/>
            <person name="Riley R."/>
            <person name="Ohm R."/>
            <person name="Sun H."/>
            <person name="Tunlid A."/>
            <person name="Henrissat B."/>
            <person name="Grigoriev I.V."/>
            <person name="Hibbett D.S."/>
            <person name="Martin F."/>
        </authorList>
    </citation>
    <scope>NUCLEOTIDE SEQUENCE [LARGE SCALE GENOMIC DNA]</scope>
    <source>
        <strain evidence="2">Ve08.2h10</strain>
    </source>
</reference>
<evidence type="ECO:0000313" key="1">
    <source>
        <dbReference type="EMBL" id="KIK75931.1"/>
    </source>
</evidence>
<gene>
    <name evidence="1" type="ORF">PAXRUDRAFT_171236</name>
</gene>
<reference evidence="1 2" key="1">
    <citation type="submission" date="2014-04" db="EMBL/GenBank/DDBJ databases">
        <authorList>
            <consortium name="DOE Joint Genome Institute"/>
            <person name="Kuo A."/>
            <person name="Kohler A."/>
            <person name="Jargeat P."/>
            <person name="Nagy L.G."/>
            <person name="Floudas D."/>
            <person name="Copeland A."/>
            <person name="Barry K.W."/>
            <person name="Cichocki N."/>
            <person name="Veneault-Fourrey C."/>
            <person name="LaButti K."/>
            <person name="Lindquist E.A."/>
            <person name="Lipzen A."/>
            <person name="Lundell T."/>
            <person name="Morin E."/>
            <person name="Murat C."/>
            <person name="Sun H."/>
            <person name="Tunlid A."/>
            <person name="Henrissat B."/>
            <person name="Grigoriev I.V."/>
            <person name="Hibbett D.S."/>
            <person name="Martin F."/>
            <person name="Nordberg H.P."/>
            <person name="Cantor M.N."/>
            <person name="Hua S.X."/>
        </authorList>
    </citation>
    <scope>NUCLEOTIDE SEQUENCE [LARGE SCALE GENOMIC DNA]</scope>
    <source>
        <strain evidence="1 2">Ve08.2h10</strain>
    </source>
</reference>
<dbReference type="AlphaFoldDB" id="A0A0D0CXN8"/>
<name>A0A0D0CXN8_9AGAM</name>
<proteinExistence type="predicted"/>
<keyword evidence="2" id="KW-1185">Reference proteome</keyword>
<organism evidence="1 2">
    <name type="scientific">Paxillus rubicundulus Ve08.2h10</name>
    <dbReference type="NCBI Taxonomy" id="930991"/>
    <lineage>
        <taxon>Eukaryota</taxon>
        <taxon>Fungi</taxon>
        <taxon>Dikarya</taxon>
        <taxon>Basidiomycota</taxon>
        <taxon>Agaricomycotina</taxon>
        <taxon>Agaricomycetes</taxon>
        <taxon>Agaricomycetidae</taxon>
        <taxon>Boletales</taxon>
        <taxon>Paxilineae</taxon>
        <taxon>Paxillaceae</taxon>
        <taxon>Paxillus</taxon>
    </lineage>
</organism>
<protein>
    <submittedName>
        <fullName evidence="1">Uncharacterized protein</fullName>
    </submittedName>
</protein>
<feature type="non-terminal residue" evidence="1">
    <location>
        <position position="1"/>
    </location>
</feature>
<evidence type="ECO:0000313" key="2">
    <source>
        <dbReference type="Proteomes" id="UP000054538"/>
    </source>
</evidence>
<dbReference type="InParanoid" id="A0A0D0CXN8"/>